<keyword evidence="2" id="KW-1185">Reference proteome</keyword>
<comment type="caution">
    <text evidence="1">The sequence shown here is derived from an EMBL/GenBank/DDBJ whole genome shotgun (WGS) entry which is preliminary data.</text>
</comment>
<dbReference type="RefSeq" id="WP_307431133.1">
    <property type="nucleotide sequence ID" value="NZ_JAUSVK010000001.1"/>
</dbReference>
<sequence length="75" mass="8052">MDIEPAIFNVAVDAYGAIQEIDISPWSEAFQTFEACYGDKEENGREHGVTGNISSHAGNVGELLRKMHASAAQGV</sequence>
<accession>A0ABU0FI91</accession>
<proteinExistence type="predicted"/>
<dbReference type="Proteomes" id="UP001237448">
    <property type="component" value="Unassembled WGS sequence"/>
</dbReference>
<dbReference type="EMBL" id="JAUSVK010000001">
    <property type="protein sequence ID" value="MDQ0394329.1"/>
    <property type="molecule type" value="Genomic_DNA"/>
</dbReference>
<name>A0ABU0FI91_9HYPH</name>
<gene>
    <name evidence="1" type="ORF">J3R73_004121</name>
</gene>
<evidence type="ECO:0000313" key="1">
    <source>
        <dbReference type="EMBL" id="MDQ0394329.1"/>
    </source>
</evidence>
<evidence type="ECO:0000313" key="2">
    <source>
        <dbReference type="Proteomes" id="UP001237448"/>
    </source>
</evidence>
<protein>
    <submittedName>
        <fullName evidence="1">Uncharacterized protein</fullName>
    </submittedName>
</protein>
<organism evidence="1 2">
    <name type="scientific">Labrys monachus</name>
    <dbReference type="NCBI Taxonomy" id="217067"/>
    <lineage>
        <taxon>Bacteria</taxon>
        <taxon>Pseudomonadati</taxon>
        <taxon>Pseudomonadota</taxon>
        <taxon>Alphaproteobacteria</taxon>
        <taxon>Hyphomicrobiales</taxon>
        <taxon>Xanthobacteraceae</taxon>
        <taxon>Labrys</taxon>
    </lineage>
</organism>
<reference evidence="1 2" key="1">
    <citation type="submission" date="2023-07" db="EMBL/GenBank/DDBJ databases">
        <title>Genomic Encyclopedia of Type Strains, Phase IV (KMG-IV): sequencing the most valuable type-strain genomes for metagenomic binning, comparative biology and taxonomic classification.</title>
        <authorList>
            <person name="Goeker M."/>
        </authorList>
    </citation>
    <scope>NUCLEOTIDE SEQUENCE [LARGE SCALE GENOMIC DNA]</scope>
    <source>
        <strain evidence="1 2">DSM 5896</strain>
    </source>
</reference>